<dbReference type="SMR" id="A0A161LYJ7"/>
<dbReference type="GO" id="GO:0003723">
    <property type="term" value="F:RNA binding"/>
    <property type="evidence" value="ECO:0007669"/>
    <property type="project" value="InterPro"/>
</dbReference>
<dbReference type="GO" id="GO:0031119">
    <property type="term" value="P:tRNA pseudouridine synthesis"/>
    <property type="evidence" value="ECO:0007669"/>
    <property type="project" value="UniProtKB-UniRule"/>
</dbReference>
<dbReference type="Proteomes" id="UP000092731">
    <property type="component" value="Unassembled WGS sequence"/>
</dbReference>
<dbReference type="CDD" id="cd02573">
    <property type="entry name" value="PseudoU_synth_EcTruB"/>
    <property type="match status" value="1"/>
</dbReference>
<dbReference type="InterPro" id="IPR002501">
    <property type="entry name" value="PsdUridine_synth_N"/>
</dbReference>
<dbReference type="Pfam" id="PF16198">
    <property type="entry name" value="TruB_C_2"/>
    <property type="match status" value="1"/>
</dbReference>
<dbReference type="SUPFAM" id="SSF55120">
    <property type="entry name" value="Pseudouridine synthase"/>
    <property type="match status" value="1"/>
</dbReference>
<dbReference type="NCBIfam" id="TIGR00431">
    <property type="entry name" value="TruB"/>
    <property type="match status" value="1"/>
</dbReference>
<protein>
    <recommendedName>
        <fullName evidence="5">tRNA pseudouridine synthase B</fullName>
        <ecNumber evidence="5">5.4.99.25</ecNumber>
    </recommendedName>
    <alternativeName>
        <fullName evidence="5">tRNA pseudouridine(55) synthase</fullName>
        <shortName evidence="5">Psi55 synthase</shortName>
    </alternativeName>
    <alternativeName>
        <fullName evidence="5">tRNA pseudouridylate synthase</fullName>
    </alternativeName>
    <alternativeName>
        <fullName evidence="5">tRNA-uridine isomerase</fullName>
    </alternativeName>
</protein>
<keyword evidence="4 5" id="KW-0413">Isomerase</keyword>
<dbReference type="Gene3D" id="3.30.2350.10">
    <property type="entry name" value="Pseudouridine synthase"/>
    <property type="match status" value="1"/>
</dbReference>
<evidence type="ECO:0000256" key="2">
    <source>
        <dbReference type="ARBA" id="ARBA00005642"/>
    </source>
</evidence>
<sequence length="296" mass="33375">MYGWINIDKPCGISSASVVSRVKKILNVKKVGYAGTLDPLASGILPIAIGEATKLMPYAVDVQKSYIFTVQWGEQRTTDDASGEIIKKSNIVPHFEEINKIIPNFIGMIEQVPPNFSAIHVDGVRAFKLARNGQEFELSSRYVNVVRLKLLSFSRENNTADFYLLCKKGVYVRSIARDLGIRLGCFGYVAKLRRVRVGYFKQKNAITLDKLKILHNNGDTHKYLLPLWYVLQDIKHLDDVFCSVEISKIKNGQNIQLNNLYMVKNCDMCYVSTHSVPVAICSIANNVIKPVRVFNV</sequence>
<evidence type="ECO:0000256" key="5">
    <source>
        <dbReference type="HAMAP-Rule" id="MF_01080"/>
    </source>
</evidence>
<dbReference type="RefSeq" id="WP_011155033.1">
    <property type="nucleotide sequence ID" value="NZ_BDDM01000168.1"/>
</dbReference>
<dbReference type="EMBL" id="BDDM01000168">
    <property type="protein sequence ID" value="GAT78287.1"/>
    <property type="molecule type" value="Genomic_DNA"/>
</dbReference>
<dbReference type="GeneID" id="33057981"/>
<evidence type="ECO:0000256" key="1">
    <source>
        <dbReference type="ARBA" id="ARBA00000385"/>
    </source>
</evidence>
<comment type="function">
    <text evidence="5">Responsible for synthesis of pseudouridine from uracil-55 in the psi GC loop of transfer RNAs.</text>
</comment>
<dbReference type="GO" id="GO:0160148">
    <property type="term" value="F:tRNA pseudouridine(55) synthase activity"/>
    <property type="evidence" value="ECO:0007669"/>
    <property type="project" value="UniProtKB-EC"/>
</dbReference>
<dbReference type="InterPro" id="IPR014780">
    <property type="entry name" value="tRNA_psdUridine_synth_TruB"/>
</dbReference>
<feature type="domain" description="tRNA pseudouridylate synthase B C-terminal" evidence="7">
    <location>
        <begin position="173"/>
        <end position="225"/>
    </location>
</feature>
<name>A0A161LYJ7_EHRRU</name>
<evidence type="ECO:0000259" key="7">
    <source>
        <dbReference type="Pfam" id="PF16198"/>
    </source>
</evidence>
<comment type="caution">
    <text evidence="8">The sequence shown here is derived from an EMBL/GenBank/DDBJ whole genome shotgun (WGS) entry which is preliminary data.</text>
</comment>
<dbReference type="InterPro" id="IPR032819">
    <property type="entry name" value="TruB_C"/>
</dbReference>
<evidence type="ECO:0000256" key="4">
    <source>
        <dbReference type="ARBA" id="ARBA00023235"/>
    </source>
</evidence>
<dbReference type="Pfam" id="PF01509">
    <property type="entry name" value="TruB_N"/>
    <property type="match status" value="1"/>
</dbReference>
<evidence type="ECO:0000259" key="6">
    <source>
        <dbReference type="Pfam" id="PF01509"/>
    </source>
</evidence>
<comment type="catalytic activity">
    <reaction evidence="1 5">
        <text>uridine(55) in tRNA = pseudouridine(55) in tRNA</text>
        <dbReference type="Rhea" id="RHEA:42532"/>
        <dbReference type="Rhea" id="RHEA-COMP:10101"/>
        <dbReference type="Rhea" id="RHEA-COMP:10102"/>
        <dbReference type="ChEBI" id="CHEBI:65314"/>
        <dbReference type="ChEBI" id="CHEBI:65315"/>
        <dbReference type="EC" id="5.4.99.25"/>
    </reaction>
</comment>
<proteinExistence type="inferred from homology"/>
<keyword evidence="3 5" id="KW-0819">tRNA processing</keyword>
<dbReference type="InterPro" id="IPR020103">
    <property type="entry name" value="PsdUridine_synth_cat_dom_sf"/>
</dbReference>
<dbReference type="HAMAP" id="MF_01080">
    <property type="entry name" value="TruB_bact"/>
    <property type="match status" value="1"/>
</dbReference>
<evidence type="ECO:0000313" key="8">
    <source>
        <dbReference type="EMBL" id="GAT78287.1"/>
    </source>
</evidence>
<organism evidence="8 9">
    <name type="scientific">Ehrlichia ruminantium</name>
    <name type="common">heartwater rickettsia</name>
    <name type="synonym">Cowdria ruminantium</name>
    <dbReference type="NCBI Taxonomy" id="779"/>
    <lineage>
        <taxon>Bacteria</taxon>
        <taxon>Pseudomonadati</taxon>
        <taxon>Pseudomonadota</taxon>
        <taxon>Alphaproteobacteria</taxon>
        <taxon>Rickettsiales</taxon>
        <taxon>Anaplasmataceae</taxon>
        <taxon>Ehrlichia</taxon>
    </lineage>
</organism>
<evidence type="ECO:0000313" key="9">
    <source>
        <dbReference type="Proteomes" id="UP000092731"/>
    </source>
</evidence>
<reference evidence="9" key="1">
    <citation type="submission" date="2016-05" db="EMBL/GenBank/DDBJ databases">
        <title>Draft genome sequences of four strains of Ehrlichia ruminantium, a tick-borne pathogen of ruminants, isolated from Zimbabwe, The Gambia and Ghana.</title>
        <authorList>
            <person name="Nakao R."/>
            <person name="Jongejan F."/>
            <person name="Sugimoto C."/>
        </authorList>
    </citation>
    <scope>NUCLEOTIDE SEQUENCE [LARGE SCALE GENOMIC DNA]</scope>
    <source>
        <strain evidence="9">Pokoase 417</strain>
    </source>
</reference>
<dbReference type="EC" id="5.4.99.25" evidence="5"/>
<feature type="domain" description="Pseudouridine synthase II N-terminal" evidence="6">
    <location>
        <begin position="23"/>
        <end position="172"/>
    </location>
</feature>
<gene>
    <name evidence="5 8" type="primary">truB</name>
    <name evidence="8" type="ORF">EHRUM3_05040</name>
</gene>
<dbReference type="OMA" id="VDKPSGF"/>
<evidence type="ECO:0000256" key="3">
    <source>
        <dbReference type="ARBA" id="ARBA00022694"/>
    </source>
</evidence>
<accession>A0A161LYJ7</accession>
<feature type="active site" description="Nucleophile" evidence="5">
    <location>
        <position position="38"/>
    </location>
</feature>
<dbReference type="PANTHER" id="PTHR13767:SF2">
    <property type="entry name" value="PSEUDOURIDYLATE SYNTHASE TRUB1"/>
    <property type="match status" value="1"/>
</dbReference>
<dbReference type="PANTHER" id="PTHR13767">
    <property type="entry name" value="TRNA-PSEUDOURIDINE SYNTHASE"/>
    <property type="match status" value="1"/>
</dbReference>
<dbReference type="AlphaFoldDB" id="A0A161LYJ7"/>
<comment type="similarity">
    <text evidence="2 5">Belongs to the pseudouridine synthase TruB family. Type 1 subfamily.</text>
</comment>
<dbReference type="GO" id="GO:1990481">
    <property type="term" value="P:mRNA pseudouridine synthesis"/>
    <property type="evidence" value="ECO:0007669"/>
    <property type="project" value="TreeGrafter"/>
</dbReference>